<reference evidence="1" key="2">
    <citation type="journal article" date="2022" name="Nat. Biotechnol.">
        <title>Carbon-negative production of acetone and isopropanol by gas fermentation at industrial pilot scale.</title>
        <authorList>
            <person name="Liew F.E."/>
            <person name="Nogle R."/>
            <person name="Abdalla T."/>
            <person name="Rasor B.J."/>
            <person name="Canter C."/>
            <person name="Jensen R.O."/>
            <person name="Wang L."/>
            <person name="Strutz J."/>
            <person name="Chirania P."/>
            <person name="De Tissera S."/>
            <person name="Mueller A.P."/>
            <person name="Ruan Z."/>
            <person name="Gao A."/>
            <person name="Tran L."/>
            <person name="Engle N.L."/>
            <person name="Bromley J.C."/>
            <person name="Daniell J."/>
            <person name="Conrado R."/>
            <person name="Tschaplinski T.J."/>
            <person name="Giannone R.J."/>
            <person name="Hettich R.L."/>
            <person name="Karim A.S."/>
            <person name="Simpson S.D."/>
            <person name="Brown S.D."/>
            <person name="Leang C."/>
            <person name="Jewett M.C."/>
            <person name="Kopke M."/>
        </authorList>
    </citation>
    <scope>NUCLEOTIDE SEQUENCE</scope>
    <source>
        <strain evidence="1">DJ080</strain>
    </source>
</reference>
<evidence type="ECO:0000313" key="2">
    <source>
        <dbReference type="Proteomes" id="UP001193748"/>
    </source>
</evidence>
<reference evidence="1" key="1">
    <citation type="submission" date="2020-05" db="EMBL/GenBank/DDBJ databases">
        <authorList>
            <person name="Brown S."/>
            <person name="Huntemann M."/>
            <person name="Clum A."/>
            <person name="Spunde A."/>
            <person name="Palaniappan K."/>
            <person name="Ritter S."/>
            <person name="Mikhailova N."/>
            <person name="Chen I.-M."/>
            <person name="Stamatis D."/>
            <person name="Reddy T."/>
            <person name="O'Malley R."/>
            <person name="Daum C."/>
            <person name="Shapiro N."/>
            <person name="Ivanova N."/>
            <person name="Kyrpides N."/>
            <person name="Woyke T."/>
        </authorList>
    </citation>
    <scope>NUCLEOTIDE SEQUENCE</scope>
    <source>
        <strain evidence="1">DJ080</strain>
    </source>
</reference>
<protein>
    <submittedName>
        <fullName evidence="1">Uncharacterized protein</fullName>
    </submittedName>
</protein>
<proteinExistence type="predicted"/>
<organism evidence="1 2">
    <name type="scientific">Clostridium beijerinckii</name>
    <name type="common">Clostridium MP</name>
    <dbReference type="NCBI Taxonomy" id="1520"/>
    <lineage>
        <taxon>Bacteria</taxon>
        <taxon>Bacillati</taxon>
        <taxon>Bacillota</taxon>
        <taxon>Clostridia</taxon>
        <taxon>Eubacteriales</taxon>
        <taxon>Clostridiaceae</taxon>
        <taxon>Clostridium</taxon>
    </lineage>
</organism>
<comment type="caution">
    <text evidence="1">The sequence shown here is derived from an EMBL/GenBank/DDBJ whole genome shotgun (WGS) entry which is preliminary data.</text>
</comment>
<gene>
    <name evidence="1" type="ORF">B0H41_003891</name>
</gene>
<sequence length="155" mass="18102">MINEIYKISFKDIDTNEELLKDNFEFEDLMYFKQLDILKTDIFDKDEKEQYYKIASVDGGFKLTNTEVEIYLKKIDNINHNDDKKNLNMVVKDIQELNAIIMNKVKLLIDNGVCVKGLNECLNSTIDIEEDVDFLLDEISGKKIKNNFLKNGYKG</sequence>
<name>A0AAX0B498_CLOBE</name>
<dbReference type="Proteomes" id="UP001193748">
    <property type="component" value="Unassembled WGS sequence"/>
</dbReference>
<dbReference type="EMBL" id="JABSWW010000001">
    <property type="protein sequence ID" value="NRT90212.1"/>
    <property type="molecule type" value="Genomic_DNA"/>
</dbReference>
<dbReference type="AlphaFoldDB" id="A0AAX0B498"/>
<dbReference type="RefSeq" id="WP_173711508.1">
    <property type="nucleotide sequence ID" value="NZ_JABSWW010000001.1"/>
</dbReference>
<evidence type="ECO:0000313" key="1">
    <source>
        <dbReference type="EMBL" id="NRT90212.1"/>
    </source>
</evidence>
<accession>A0AAX0B498</accession>